<dbReference type="AlphaFoldDB" id="A0A7Z0CJA8"/>
<sequence length="74" mass="8015">MDSIPWFGWIAIVGTAGWAVMGSLRVLTSPRARAQTNLTDALRASADANTKMAERLDAIDTRLATIEKTLTDIP</sequence>
<evidence type="ECO:0000313" key="2">
    <source>
        <dbReference type="EMBL" id="NYI40560.1"/>
    </source>
</evidence>
<keyword evidence="1" id="KW-1133">Transmembrane helix</keyword>
<proteinExistence type="predicted"/>
<keyword evidence="1" id="KW-0812">Transmembrane</keyword>
<dbReference type="RefSeq" id="WP_062074654.1">
    <property type="nucleotide sequence ID" value="NZ_BBRC01000003.1"/>
</dbReference>
<feature type="transmembrane region" description="Helical" evidence="1">
    <location>
        <begin position="6"/>
        <end position="27"/>
    </location>
</feature>
<evidence type="ECO:0008006" key="4">
    <source>
        <dbReference type="Google" id="ProtNLM"/>
    </source>
</evidence>
<accession>A0A7Z0CJA8</accession>
<dbReference type="OrthoDB" id="287860at2"/>
<dbReference type="EMBL" id="JACBZO010000001">
    <property type="protein sequence ID" value="NYI40560.1"/>
    <property type="molecule type" value="Genomic_DNA"/>
</dbReference>
<organism evidence="2 3">
    <name type="scientific">Demequina lutea</name>
    <dbReference type="NCBI Taxonomy" id="431489"/>
    <lineage>
        <taxon>Bacteria</taxon>
        <taxon>Bacillati</taxon>
        <taxon>Actinomycetota</taxon>
        <taxon>Actinomycetes</taxon>
        <taxon>Micrococcales</taxon>
        <taxon>Demequinaceae</taxon>
        <taxon>Demequina</taxon>
    </lineage>
</organism>
<keyword evidence="1" id="KW-0472">Membrane</keyword>
<reference evidence="2 3" key="1">
    <citation type="submission" date="2020-07" db="EMBL/GenBank/DDBJ databases">
        <title>Sequencing the genomes of 1000 actinobacteria strains.</title>
        <authorList>
            <person name="Klenk H.-P."/>
        </authorList>
    </citation>
    <scope>NUCLEOTIDE SEQUENCE [LARGE SCALE GENOMIC DNA]</scope>
    <source>
        <strain evidence="2 3">DSM 19970</strain>
    </source>
</reference>
<name>A0A7Z0CJA8_9MICO</name>
<keyword evidence="3" id="KW-1185">Reference proteome</keyword>
<comment type="caution">
    <text evidence="2">The sequence shown here is derived from an EMBL/GenBank/DDBJ whole genome shotgun (WGS) entry which is preliminary data.</text>
</comment>
<dbReference type="Proteomes" id="UP000547973">
    <property type="component" value="Unassembled WGS sequence"/>
</dbReference>
<gene>
    <name evidence="2" type="ORF">BKA03_000679</name>
</gene>
<protein>
    <recommendedName>
        <fullName evidence="4">Phage shock protein B</fullName>
    </recommendedName>
</protein>
<evidence type="ECO:0000256" key="1">
    <source>
        <dbReference type="SAM" id="Phobius"/>
    </source>
</evidence>
<evidence type="ECO:0000313" key="3">
    <source>
        <dbReference type="Proteomes" id="UP000547973"/>
    </source>
</evidence>